<sequence>MATRETRTDGQSRCNSCGSFVTPRFARVFGGNDDEVFGCLACQRTRDLREGNQVPTDRKRGDRR</sequence>
<protein>
    <recommendedName>
        <fullName evidence="3">Small CPxCG-related zinc finger protein</fullName>
    </recommendedName>
</protein>
<dbReference type="InterPro" id="IPR055985">
    <property type="entry name" value="DUF7563"/>
</dbReference>
<evidence type="ECO:0000313" key="1">
    <source>
        <dbReference type="EMBL" id="MFC4357933.1"/>
    </source>
</evidence>
<name>A0ABD5PB49_9EURY</name>
<gene>
    <name evidence="1" type="ORF">ACFO0N_08215</name>
</gene>
<dbReference type="Proteomes" id="UP001595921">
    <property type="component" value="Unassembled WGS sequence"/>
</dbReference>
<evidence type="ECO:0008006" key="3">
    <source>
        <dbReference type="Google" id="ProtNLM"/>
    </source>
</evidence>
<organism evidence="1 2">
    <name type="scientific">Halobium salinum</name>
    <dbReference type="NCBI Taxonomy" id="1364940"/>
    <lineage>
        <taxon>Archaea</taxon>
        <taxon>Methanobacteriati</taxon>
        <taxon>Methanobacteriota</taxon>
        <taxon>Stenosarchaea group</taxon>
        <taxon>Halobacteria</taxon>
        <taxon>Halobacteriales</taxon>
        <taxon>Haloferacaceae</taxon>
        <taxon>Halobium</taxon>
    </lineage>
</organism>
<comment type="caution">
    <text evidence="1">The sequence shown here is derived from an EMBL/GenBank/DDBJ whole genome shotgun (WGS) entry which is preliminary data.</text>
</comment>
<dbReference type="RefSeq" id="WP_267624664.1">
    <property type="nucleotide sequence ID" value="NZ_JAODIW010000009.1"/>
</dbReference>
<keyword evidence="2" id="KW-1185">Reference proteome</keyword>
<accession>A0ABD5PB49</accession>
<reference evidence="1 2" key="1">
    <citation type="journal article" date="2019" name="Int. J. Syst. Evol. Microbiol.">
        <title>The Global Catalogue of Microorganisms (GCM) 10K type strain sequencing project: providing services to taxonomists for standard genome sequencing and annotation.</title>
        <authorList>
            <consortium name="The Broad Institute Genomics Platform"/>
            <consortium name="The Broad Institute Genome Sequencing Center for Infectious Disease"/>
            <person name="Wu L."/>
            <person name="Ma J."/>
        </authorList>
    </citation>
    <scope>NUCLEOTIDE SEQUENCE [LARGE SCALE GENOMIC DNA]</scope>
    <source>
        <strain evidence="1 2">CGMCC 1.12553</strain>
    </source>
</reference>
<proteinExistence type="predicted"/>
<evidence type="ECO:0000313" key="2">
    <source>
        <dbReference type="Proteomes" id="UP001595921"/>
    </source>
</evidence>
<dbReference type="EMBL" id="JBHSDS010000005">
    <property type="protein sequence ID" value="MFC4357933.1"/>
    <property type="molecule type" value="Genomic_DNA"/>
</dbReference>
<dbReference type="AlphaFoldDB" id="A0ABD5PB49"/>
<dbReference type="Pfam" id="PF24444">
    <property type="entry name" value="DUF7563"/>
    <property type="match status" value="1"/>
</dbReference>